<dbReference type="Pfam" id="PF00188">
    <property type="entry name" value="CAP"/>
    <property type="match status" value="1"/>
</dbReference>
<accession>A0A0C2CIW3</accession>
<dbReference type="OrthoDB" id="5823039at2759"/>
<dbReference type="CDD" id="cd05380">
    <property type="entry name" value="CAP_euk"/>
    <property type="match status" value="1"/>
</dbReference>
<name>A0A0C2CIW3_9BILA</name>
<proteinExistence type="predicted"/>
<organism evidence="2 3">
    <name type="scientific">Ancylostoma duodenale</name>
    <dbReference type="NCBI Taxonomy" id="51022"/>
    <lineage>
        <taxon>Eukaryota</taxon>
        <taxon>Metazoa</taxon>
        <taxon>Ecdysozoa</taxon>
        <taxon>Nematoda</taxon>
        <taxon>Chromadorea</taxon>
        <taxon>Rhabditida</taxon>
        <taxon>Rhabditina</taxon>
        <taxon>Rhabditomorpha</taxon>
        <taxon>Strongyloidea</taxon>
        <taxon>Ancylostomatidae</taxon>
        <taxon>Ancylostomatinae</taxon>
        <taxon>Ancylostoma</taxon>
    </lineage>
</organism>
<dbReference type="Proteomes" id="UP000054047">
    <property type="component" value="Unassembled WGS sequence"/>
</dbReference>
<dbReference type="SMART" id="SM00198">
    <property type="entry name" value="SCP"/>
    <property type="match status" value="1"/>
</dbReference>
<dbReference type="InterPro" id="IPR035940">
    <property type="entry name" value="CAP_sf"/>
</dbReference>
<feature type="domain" description="SCP" evidence="1">
    <location>
        <begin position="3"/>
        <end position="159"/>
    </location>
</feature>
<protein>
    <recommendedName>
        <fullName evidence="1">SCP domain-containing protein</fullName>
    </recommendedName>
</protein>
<dbReference type="InterPro" id="IPR014044">
    <property type="entry name" value="CAP_dom"/>
</dbReference>
<keyword evidence="3" id="KW-1185">Reference proteome</keyword>
<dbReference type="EMBL" id="KN752188">
    <property type="protein sequence ID" value="KIH49727.1"/>
    <property type="molecule type" value="Genomic_DNA"/>
</dbReference>
<dbReference type="AlphaFoldDB" id="A0A0C2CIW3"/>
<reference evidence="2 3" key="1">
    <citation type="submission" date="2013-12" db="EMBL/GenBank/DDBJ databases">
        <title>Draft genome of the parsitic nematode Ancylostoma duodenale.</title>
        <authorList>
            <person name="Mitreva M."/>
        </authorList>
    </citation>
    <scope>NUCLEOTIDE SEQUENCE [LARGE SCALE GENOMIC DNA]</scope>
    <source>
        <strain evidence="2 3">Zhejiang</strain>
    </source>
</reference>
<sequence length="195" mass="21320">MEDVRVTALDMHNYYSFRSGRLLATGWAKDKKIKYAKPASQMNALVYDKDSEDAAFDFLDNKQQQCPTAPKSDTGENFWSGGYQLTHVQAVKEGMKFWWGPLESTGLDDNLEYTADMQQGTLKYVANIACDQTTKIGCAVRTCAPQGITVVDCRYNTPISVGDTIYTAGKMPCKPCPSGTACSKLGGLCEAPATP</sequence>
<dbReference type="SUPFAM" id="SSF55797">
    <property type="entry name" value="PR-1-like"/>
    <property type="match status" value="1"/>
</dbReference>
<dbReference type="Gene3D" id="3.40.33.10">
    <property type="entry name" value="CAP"/>
    <property type="match status" value="1"/>
</dbReference>
<evidence type="ECO:0000259" key="1">
    <source>
        <dbReference type="SMART" id="SM00198"/>
    </source>
</evidence>
<evidence type="ECO:0000313" key="2">
    <source>
        <dbReference type="EMBL" id="KIH49727.1"/>
    </source>
</evidence>
<evidence type="ECO:0000313" key="3">
    <source>
        <dbReference type="Proteomes" id="UP000054047"/>
    </source>
</evidence>
<gene>
    <name evidence="2" type="ORF">ANCDUO_20197</name>
</gene>